<protein>
    <submittedName>
        <fullName evidence="2">Uncharacterized protein</fullName>
    </submittedName>
</protein>
<evidence type="ECO:0000313" key="2">
    <source>
        <dbReference type="EMBL" id="CAA9446598.1"/>
    </source>
</evidence>
<dbReference type="AlphaFoldDB" id="A0A6J4QJL3"/>
<organism evidence="2">
    <name type="scientific">uncultured Rubrobacteraceae bacterium</name>
    <dbReference type="NCBI Taxonomy" id="349277"/>
    <lineage>
        <taxon>Bacteria</taxon>
        <taxon>Bacillati</taxon>
        <taxon>Actinomycetota</taxon>
        <taxon>Rubrobacteria</taxon>
        <taxon>Rubrobacterales</taxon>
        <taxon>Rubrobacteraceae</taxon>
        <taxon>environmental samples</taxon>
    </lineage>
</organism>
<name>A0A6J4QJL3_9ACTN</name>
<reference evidence="2" key="1">
    <citation type="submission" date="2020-02" db="EMBL/GenBank/DDBJ databases">
        <authorList>
            <person name="Meier V. D."/>
        </authorList>
    </citation>
    <scope>NUCLEOTIDE SEQUENCE</scope>
    <source>
        <strain evidence="2">AVDCRST_MAG28</strain>
    </source>
</reference>
<feature type="non-terminal residue" evidence="2">
    <location>
        <position position="56"/>
    </location>
</feature>
<dbReference type="EMBL" id="CADCVE010000022">
    <property type="protein sequence ID" value="CAA9446598.1"/>
    <property type="molecule type" value="Genomic_DNA"/>
</dbReference>
<evidence type="ECO:0000256" key="1">
    <source>
        <dbReference type="SAM" id="MobiDB-lite"/>
    </source>
</evidence>
<sequence>DRYINVVNQRCQAHLLSGHRGRSQEAPRMVHPQARAGRGRQGFGCISRRVPAGKTL</sequence>
<feature type="non-terminal residue" evidence="2">
    <location>
        <position position="1"/>
    </location>
</feature>
<accession>A0A6J4QJL3</accession>
<proteinExistence type="predicted"/>
<gene>
    <name evidence="2" type="ORF">AVDCRST_MAG28-926</name>
</gene>
<feature type="region of interest" description="Disordered" evidence="1">
    <location>
        <begin position="18"/>
        <end position="45"/>
    </location>
</feature>